<protein>
    <recommendedName>
        <fullName evidence="10">POTRA domain-containing protein</fullName>
    </recommendedName>
</protein>
<keyword evidence="2" id="KW-1003">Cell membrane</keyword>
<feature type="compositionally biased region" description="Low complexity" evidence="8">
    <location>
        <begin position="70"/>
        <end position="88"/>
    </location>
</feature>
<evidence type="ECO:0000256" key="3">
    <source>
        <dbReference type="ARBA" id="ARBA00022618"/>
    </source>
</evidence>
<dbReference type="InterPro" id="IPR013685">
    <property type="entry name" value="POTRA_FtsQ_type"/>
</dbReference>
<feature type="compositionally biased region" description="Polar residues" evidence="8">
    <location>
        <begin position="92"/>
        <end position="101"/>
    </location>
</feature>
<evidence type="ECO:0000256" key="8">
    <source>
        <dbReference type="SAM" id="MobiDB-lite"/>
    </source>
</evidence>
<dbReference type="InterPro" id="IPR034746">
    <property type="entry name" value="POTRA"/>
</dbReference>
<dbReference type="AlphaFoldDB" id="A0A0D8IWR3"/>
<dbReference type="Gene3D" id="3.10.20.310">
    <property type="entry name" value="membrane protein fhac"/>
    <property type="match status" value="1"/>
</dbReference>
<evidence type="ECO:0000256" key="5">
    <source>
        <dbReference type="ARBA" id="ARBA00022989"/>
    </source>
</evidence>
<evidence type="ECO:0000313" key="12">
    <source>
        <dbReference type="Proteomes" id="UP000032483"/>
    </source>
</evidence>
<name>A0A0D8IWR3_9FIRM</name>
<keyword evidence="6 9" id="KW-0472">Membrane</keyword>
<evidence type="ECO:0000259" key="10">
    <source>
        <dbReference type="PROSITE" id="PS51779"/>
    </source>
</evidence>
<keyword evidence="3" id="KW-0132">Cell division</keyword>
<evidence type="ECO:0000256" key="1">
    <source>
        <dbReference type="ARBA" id="ARBA00004370"/>
    </source>
</evidence>
<evidence type="ECO:0000256" key="6">
    <source>
        <dbReference type="ARBA" id="ARBA00023136"/>
    </source>
</evidence>
<feature type="compositionally biased region" description="Basic and acidic residues" evidence="8">
    <location>
        <begin position="145"/>
        <end position="176"/>
    </location>
</feature>
<dbReference type="EMBL" id="JXXK01000033">
    <property type="protein sequence ID" value="KJF38696.1"/>
    <property type="molecule type" value="Genomic_DNA"/>
</dbReference>
<feature type="region of interest" description="Disordered" evidence="8">
    <location>
        <begin position="455"/>
        <end position="476"/>
    </location>
</feature>
<comment type="subcellular location">
    <subcellularLocation>
        <location evidence="1">Membrane</location>
    </subcellularLocation>
</comment>
<accession>A0A0D8IWR3</accession>
<evidence type="ECO:0000313" key="11">
    <source>
        <dbReference type="EMBL" id="KJF38696.1"/>
    </source>
</evidence>
<feature type="compositionally biased region" description="Low complexity" evidence="8">
    <location>
        <begin position="135"/>
        <end position="144"/>
    </location>
</feature>
<reference evidence="11" key="1">
    <citation type="submission" date="2015-02" db="EMBL/GenBank/DDBJ databases">
        <title>A novel member of the family Ruminococcaceae isolated from human feces.</title>
        <authorList>
            <person name="Shkoporov A.N."/>
            <person name="Chaplin A.V."/>
            <person name="Motuzova O.V."/>
            <person name="Kafarskaia L.I."/>
            <person name="Khokhlova E.V."/>
            <person name="Efimov B.A."/>
        </authorList>
    </citation>
    <scope>NUCLEOTIDE SEQUENCE [LARGE SCALE GENOMIC DNA]</scope>
    <source>
        <strain evidence="11">585-1</strain>
    </source>
</reference>
<dbReference type="Proteomes" id="UP000032483">
    <property type="component" value="Unassembled WGS sequence"/>
</dbReference>
<keyword evidence="4 9" id="KW-0812">Transmembrane</keyword>
<feature type="region of interest" description="Disordered" evidence="8">
    <location>
        <begin position="1"/>
        <end position="234"/>
    </location>
</feature>
<evidence type="ECO:0000256" key="2">
    <source>
        <dbReference type="ARBA" id="ARBA00022475"/>
    </source>
</evidence>
<evidence type="ECO:0000256" key="9">
    <source>
        <dbReference type="SAM" id="Phobius"/>
    </source>
</evidence>
<keyword evidence="7" id="KW-0131">Cell cycle</keyword>
<keyword evidence="5 9" id="KW-1133">Transmembrane helix</keyword>
<feature type="compositionally biased region" description="Basic residues" evidence="8">
    <location>
        <begin position="213"/>
        <end position="225"/>
    </location>
</feature>
<dbReference type="Pfam" id="PF08478">
    <property type="entry name" value="POTRA_1"/>
    <property type="match status" value="1"/>
</dbReference>
<evidence type="ECO:0000256" key="7">
    <source>
        <dbReference type="ARBA" id="ARBA00023306"/>
    </source>
</evidence>
<gene>
    <name evidence="11" type="ORF">TQ39_16565</name>
</gene>
<dbReference type="GO" id="GO:0051301">
    <property type="term" value="P:cell division"/>
    <property type="evidence" value="ECO:0007669"/>
    <property type="project" value="UniProtKB-KW"/>
</dbReference>
<organism evidence="11 12">
    <name type="scientific">Ruthenibacterium lactatiformans</name>
    <dbReference type="NCBI Taxonomy" id="1550024"/>
    <lineage>
        <taxon>Bacteria</taxon>
        <taxon>Bacillati</taxon>
        <taxon>Bacillota</taxon>
        <taxon>Clostridia</taxon>
        <taxon>Eubacteriales</taxon>
        <taxon>Oscillospiraceae</taxon>
        <taxon>Ruthenibacterium</taxon>
    </lineage>
</organism>
<dbReference type="GO" id="GO:0016020">
    <property type="term" value="C:membrane"/>
    <property type="evidence" value="ECO:0007669"/>
    <property type="project" value="UniProtKB-SubCell"/>
</dbReference>
<proteinExistence type="predicted"/>
<comment type="caution">
    <text evidence="11">The sequence shown here is derived from an EMBL/GenBank/DDBJ whole genome shotgun (WGS) entry which is preliminary data.</text>
</comment>
<sequence>MRRRAAKTLMRKEWRVLARSTPPQKPVYPKNEPQPRRQAPQRPVYTYDADVPRQPRKPAGGRVVYDYNKSAGASSGVPAGSPARPAAPFVNTAPQAPQQGRGTAPAAGNNAGIPEPRQPRDGGSQARGREEIYGRPPRSQAQAEAQRRPQQDVRRTPQREEPRWRALPEQEAELKPRPGVYDQSADRPRQPRANSASPGPARTPGGPPPGKSGKARKKRRKKRPPRPLTPGEARRRRVRRGILAGVLIAVLLAAGFLISAAVLFKIETVTVESPDGQLAYDDSQIVAAFGQPAGENLFGFNTAEAQQAIAAALPYLESVEIKRRLPDTVVITATPAVETYTVESAAGWAVLSQSYKVLRVDAEAPAGLVRIDGAQADAPAPGQPVKFTEEDKLSVLQTVLSKAQAQGLGPISEVDLTNTLELSFLYQDRIRIVLGTTNDLDYKIKWAWEMVTPGQTSDSLGEEERGTLDVSSRGEDGLGRARWRAGVL</sequence>
<feature type="domain" description="POTRA" evidence="10">
    <location>
        <begin position="264"/>
        <end position="336"/>
    </location>
</feature>
<evidence type="ECO:0000256" key="4">
    <source>
        <dbReference type="ARBA" id="ARBA00022692"/>
    </source>
</evidence>
<dbReference type="PROSITE" id="PS51779">
    <property type="entry name" value="POTRA"/>
    <property type="match status" value="1"/>
</dbReference>
<feature type="compositionally biased region" description="Basic and acidic residues" evidence="8">
    <location>
        <begin position="462"/>
        <end position="476"/>
    </location>
</feature>
<feature type="transmembrane region" description="Helical" evidence="9">
    <location>
        <begin position="242"/>
        <end position="264"/>
    </location>
</feature>
<keyword evidence="12" id="KW-1185">Reference proteome</keyword>